<accession>A0ABN2Y2B7</accession>
<keyword evidence="4" id="KW-1185">Reference proteome</keyword>
<name>A0ABN2Y2B7_9MICC</name>
<protein>
    <recommendedName>
        <fullName evidence="2">DUF4097 domain-containing protein</fullName>
    </recommendedName>
</protein>
<dbReference type="Pfam" id="PF13349">
    <property type="entry name" value="DUF4097"/>
    <property type="match status" value="1"/>
</dbReference>
<comment type="caution">
    <text evidence="3">The sequence shown here is derived from an EMBL/GenBank/DDBJ whole genome shotgun (WGS) entry which is preliminary data.</text>
</comment>
<reference evidence="3 4" key="1">
    <citation type="journal article" date="2019" name="Int. J. Syst. Evol. Microbiol.">
        <title>The Global Catalogue of Microorganisms (GCM) 10K type strain sequencing project: providing services to taxonomists for standard genome sequencing and annotation.</title>
        <authorList>
            <consortium name="The Broad Institute Genomics Platform"/>
            <consortium name="The Broad Institute Genome Sequencing Center for Infectious Disease"/>
            <person name="Wu L."/>
            <person name="Ma J."/>
        </authorList>
    </citation>
    <scope>NUCLEOTIDE SEQUENCE [LARGE SCALE GENOMIC DNA]</scope>
    <source>
        <strain evidence="3 4">JCM 15914</strain>
    </source>
</reference>
<feature type="region of interest" description="Disordered" evidence="1">
    <location>
        <begin position="269"/>
        <end position="366"/>
    </location>
</feature>
<evidence type="ECO:0000313" key="4">
    <source>
        <dbReference type="Proteomes" id="UP001500166"/>
    </source>
</evidence>
<feature type="compositionally biased region" description="Basic and acidic residues" evidence="1">
    <location>
        <begin position="276"/>
        <end position="291"/>
    </location>
</feature>
<dbReference type="Proteomes" id="UP001500166">
    <property type="component" value="Unassembled WGS sequence"/>
</dbReference>
<sequence>MSTHFPPSQPDGASHGSSDTAPEVPYESPRTAGPHPTNPPISRGQRRGWNTATGIIGGLGALSLVVGGAGAATAAVMTQERTDTWTASSDASSIVVDSDSANVRVRTSPTVENVEVTWQEFGWGLGDQPAPQESDGEVRLDAAKQTSRWSGGINNIQITVPESDADTSLDLTAEHGLVHVTGAFDQITARSMFGSVSADSVKASAIDARTTNGQVVLNGIEVSDRLDAHTRNGFTSVRVTGEAPEQTSVTAESGVYELKLPTADYWYPANSQQGFDDPRSPETVTPEREQWNDSFDSSFEDDAAPSPYVSPSTSTSTSPSGSPSASPSAGASSKTGAAPSNSARDESGIATAWTSEQACESVPGDRPCLFVAGQPASAQDSADMQYWREGWNSAYDEAMSNDPWDFPNN</sequence>
<dbReference type="EMBL" id="BAAAQA010000023">
    <property type="protein sequence ID" value="GAA2120542.1"/>
    <property type="molecule type" value="Genomic_DNA"/>
</dbReference>
<feature type="region of interest" description="Disordered" evidence="1">
    <location>
        <begin position="1"/>
        <end position="49"/>
    </location>
</feature>
<dbReference type="InterPro" id="IPR025164">
    <property type="entry name" value="Toastrack_DUF4097"/>
</dbReference>
<organism evidence="3 4">
    <name type="scientific">Kocuria atrinae</name>
    <dbReference type="NCBI Taxonomy" id="592377"/>
    <lineage>
        <taxon>Bacteria</taxon>
        <taxon>Bacillati</taxon>
        <taxon>Actinomycetota</taxon>
        <taxon>Actinomycetes</taxon>
        <taxon>Micrococcales</taxon>
        <taxon>Micrococcaceae</taxon>
        <taxon>Kocuria</taxon>
    </lineage>
</organism>
<feature type="compositionally biased region" description="Low complexity" evidence="1">
    <location>
        <begin position="304"/>
        <end position="340"/>
    </location>
</feature>
<evidence type="ECO:0000313" key="3">
    <source>
        <dbReference type="EMBL" id="GAA2120542.1"/>
    </source>
</evidence>
<evidence type="ECO:0000259" key="2">
    <source>
        <dbReference type="Pfam" id="PF13349"/>
    </source>
</evidence>
<dbReference type="RefSeq" id="WP_344225125.1">
    <property type="nucleotide sequence ID" value="NZ_BAAAQA010000023.1"/>
</dbReference>
<proteinExistence type="predicted"/>
<feature type="domain" description="DUF4097" evidence="2">
    <location>
        <begin position="92"/>
        <end position="237"/>
    </location>
</feature>
<gene>
    <name evidence="3" type="ORF">GCM10009824_22360</name>
</gene>
<evidence type="ECO:0000256" key="1">
    <source>
        <dbReference type="SAM" id="MobiDB-lite"/>
    </source>
</evidence>